<organism evidence="2 3">
    <name type="scientific">Gymnopilus junonius</name>
    <name type="common">Spectacular rustgill mushroom</name>
    <name type="synonym">Gymnopilus spectabilis subsp. junonius</name>
    <dbReference type="NCBI Taxonomy" id="109634"/>
    <lineage>
        <taxon>Eukaryota</taxon>
        <taxon>Fungi</taxon>
        <taxon>Dikarya</taxon>
        <taxon>Basidiomycota</taxon>
        <taxon>Agaricomycotina</taxon>
        <taxon>Agaricomycetes</taxon>
        <taxon>Agaricomycetidae</taxon>
        <taxon>Agaricales</taxon>
        <taxon>Agaricineae</taxon>
        <taxon>Hymenogastraceae</taxon>
        <taxon>Gymnopilus</taxon>
    </lineage>
</organism>
<protein>
    <submittedName>
        <fullName evidence="2">Uncharacterized protein</fullName>
    </submittedName>
</protein>
<feature type="region of interest" description="Disordered" evidence="1">
    <location>
        <begin position="303"/>
        <end position="350"/>
    </location>
</feature>
<evidence type="ECO:0000256" key="1">
    <source>
        <dbReference type="SAM" id="MobiDB-lite"/>
    </source>
</evidence>
<feature type="compositionally biased region" description="Low complexity" evidence="1">
    <location>
        <begin position="128"/>
        <end position="147"/>
    </location>
</feature>
<evidence type="ECO:0000313" key="2">
    <source>
        <dbReference type="EMBL" id="KAF8909238.1"/>
    </source>
</evidence>
<feature type="compositionally biased region" description="Polar residues" evidence="1">
    <location>
        <begin position="148"/>
        <end position="163"/>
    </location>
</feature>
<feature type="region of interest" description="Disordered" evidence="1">
    <location>
        <begin position="1"/>
        <end position="70"/>
    </location>
</feature>
<reference evidence="2" key="1">
    <citation type="submission" date="2020-11" db="EMBL/GenBank/DDBJ databases">
        <authorList>
            <consortium name="DOE Joint Genome Institute"/>
            <person name="Ahrendt S."/>
            <person name="Riley R."/>
            <person name="Andreopoulos W."/>
            <person name="LaButti K."/>
            <person name="Pangilinan J."/>
            <person name="Ruiz-duenas F.J."/>
            <person name="Barrasa J.M."/>
            <person name="Sanchez-Garcia M."/>
            <person name="Camarero S."/>
            <person name="Miyauchi S."/>
            <person name="Serrano A."/>
            <person name="Linde D."/>
            <person name="Babiker R."/>
            <person name="Drula E."/>
            <person name="Ayuso-Fernandez I."/>
            <person name="Pacheco R."/>
            <person name="Padilla G."/>
            <person name="Ferreira P."/>
            <person name="Barriuso J."/>
            <person name="Kellner H."/>
            <person name="Castanera R."/>
            <person name="Alfaro M."/>
            <person name="Ramirez L."/>
            <person name="Pisabarro A.G."/>
            <person name="Kuo A."/>
            <person name="Tritt A."/>
            <person name="Lipzen A."/>
            <person name="He G."/>
            <person name="Yan M."/>
            <person name="Ng V."/>
            <person name="Cullen D."/>
            <person name="Martin F."/>
            <person name="Rosso M.-N."/>
            <person name="Henrissat B."/>
            <person name="Hibbett D."/>
            <person name="Martinez A.T."/>
            <person name="Grigoriev I.V."/>
        </authorList>
    </citation>
    <scope>NUCLEOTIDE SEQUENCE</scope>
    <source>
        <strain evidence="2">AH 44721</strain>
    </source>
</reference>
<keyword evidence="3" id="KW-1185">Reference proteome</keyword>
<feature type="compositionally biased region" description="Polar residues" evidence="1">
    <location>
        <begin position="1"/>
        <end position="11"/>
    </location>
</feature>
<gene>
    <name evidence="2" type="ORF">CPB84DRAFT_1495734</name>
</gene>
<dbReference type="EMBL" id="JADNYJ010000009">
    <property type="protein sequence ID" value="KAF8909238.1"/>
    <property type="molecule type" value="Genomic_DNA"/>
</dbReference>
<feature type="compositionally biased region" description="Low complexity" evidence="1">
    <location>
        <begin position="224"/>
        <end position="242"/>
    </location>
</feature>
<feature type="compositionally biased region" description="Gly residues" evidence="1">
    <location>
        <begin position="310"/>
        <end position="322"/>
    </location>
</feature>
<feature type="region of interest" description="Disordered" evidence="1">
    <location>
        <begin position="96"/>
        <end position="261"/>
    </location>
</feature>
<accession>A0A9P5NYU5</accession>
<comment type="caution">
    <text evidence="2">The sequence shown here is derived from an EMBL/GenBank/DDBJ whole genome shotgun (WGS) entry which is preliminary data.</text>
</comment>
<feature type="compositionally biased region" description="Low complexity" evidence="1">
    <location>
        <begin position="199"/>
        <end position="215"/>
    </location>
</feature>
<dbReference type="OrthoDB" id="3070579at2759"/>
<feature type="compositionally biased region" description="Gly residues" evidence="1">
    <location>
        <begin position="243"/>
        <end position="259"/>
    </location>
</feature>
<feature type="compositionally biased region" description="Low complexity" evidence="1">
    <location>
        <begin position="45"/>
        <end position="57"/>
    </location>
</feature>
<dbReference type="Proteomes" id="UP000724874">
    <property type="component" value="Unassembled WGS sequence"/>
</dbReference>
<sequence length="372" mass="37373">MDTYTSDGHYSQQRPPQPQWPPHLLAPSHPQASFPSPPASDHGQQQHYYFQTPQQSDPRPPSDPLHRATSSLSLNLSSLTVASPTNLSPINPPSAAAALSPVTPISPSTNPFGHHLQHSAHGMHTPHGHASASHGGHNHGHAPPSHHMQQSPFAYDPSQGTPGQQSPSHYDDQHHQQQQQQQQGGGVPPGSSAGYDTCRTPGPSRSSSSGTPATSQLPRKRSFTANSNAPSAAPAGNASAASGGPGGSSTSGNGSGGLGLNVSSTLVEEGMYDDESRDAAMELASSGPYEDMDVRAAAYGAAGSANAAGSGPGGGSGSGGSPVDGSGSTSGAEDSFGMLGGGGGGPGGGVGGTMNVLGKPIATNNFVTKLYQ</sequence>
<evidence type="ECO:0000313" key="3">
    <source>
        <dbReference type="Proteomes" id="UP000724874"/>
    </source>
</evidence>
<dbReference type="AlphaFoldDB" id="A0A9P5NYU5"/>
<name>A0A9P5NYU5_GYMJU</name>
<proteinExistence type="predicted"/>
<feature type="compositionally biased region" description="Gly residues" evidence="1">
    <location>
        <begin position="338"/>
        <end position="350"/>
    </location>
</feature>